<organism evidence="2 3">
    <name type="scientific">Ustilaginoidea virens</name>
    <name type="common">Rice false smut fungus</name>
    <name type="synonym">Villosiclava virens</name>
    <dbReference type="NCBI Taxonomy" id="1159556"/>
    <lineage>
        <taxon>Eukaryota</taxon>
        <taxon>Fungi</taxon>
        <taxon>Dikarya</taxon>
        <taxon>Ascomycota</taxon>
        <taxon>Pezizomycotina</taxon>
        <taxon>Sordariomycetes</taxon>
        <taxon>Hypocreomycetidae</taxon>
        <taxon>Hypocreales</taxon>
        <taxon>Clavicipitaceae</taxon>
        <taxon>Ustilaginoidea</taxon>
    </lineage>
</organism>
<evidence type="ECO:0000256" key="1">
    <source>
        <dbReference type="SAM" id="MobiDB-lite"/>
    </source>
</evidence>
<dbReference type="KEGG" id="uvi:66063107"/>
<feature type="region of interest" description="Disordered" evidence="1">
    <location>
        <begin position="95"/>
        <end position="119"/>
    </location>
</feature>
<reference evidence="2" key="1">
    <citation type="submission" date="2020-03" db="EMBL/GenBank/DDBJ databases">
        <title>A mixture of massive structural variations and highly conserved coding sequences in Ustilaginoidea virens genome.</title>
        <authorList>
            <person name="Zhang K."/>
            <person name="Zhao Z."/>
            <person name="Zhang Z."/>
            <person name="Li Y."/>
            <person name="Hsiang T."/>
            <person name="Sun W."/>
        </authorList>
    </citation>
    <scope>NUCLEOTIDE SEQUENCE</scope>
    <source>
        <strain evidence="2">UV-8b</strain>
    </source>
</reference>
<dbReference type="AlphaFoldDB" id="A0A8E5HMM8"/>
<keyword evidence="3" id="KW-1185">Reference proteome</keyword>
<gene>
    <name evidence="2" type="ORF">UV8b_02329</name>
</gene>
<dbReference type="Proteomes" id="UP000027002">
    <property type="component" value="Chromosome 2"/>
</dbReference>
<evidence type="ECO:0000313" key="2">
    <source>
        <dbReference type="EMBL" id="QUC18088.1"/>
    </source>
</evidence>
<sequence length="119" mass="13157">MGRSRSAKQPGSRAASSAFVSTWFATRLIVSRDAIPWMNVTRWKLTWPGSGSPEKPVLDSLSEATRQRLQLRVPCPALPCPARDWLVDATQCRDSGLARPRDGRRKLAHAESGQRGADM</sequence>
<dbReference type="GeneID" id="66063107"/>
<protein>
    <submittedName>
        <fullName evidence="2">Uncharacterized protein</fullName>
    </submittedName>
</protein>
<proteinExistence type="predicted"/>
<name>A0A8E5HMM8_USTVR</name>
<dbReference type="EMBL" id="CP072754">
    <property type="protein sequence ID" value="QUC18088.1"/>
    <property type="molecule type" value="Genomic_DNA"/>
</dbReference>
<dbReference type="RefSeq" id="XP_042995761.1">
    <property type="nucleotide sequence ID" value="XM_043139827.1"/>
</dbReference>
<evidence type="ECO:0000313" key="3">
    <source>
        <dbReference type="Proteomes" id="UP000027002"/>
    </source>
</evidence>
<accession>A0A8E5HMM8</accession>